<dbReference type="SUPFAM" id="SSF56496">
    <property type="entry name" value="Fibrinogen C-terminal domain-like"/>
    <property type="match status" value="1"/>
</dbReference>
<reference evidence="4" key="1">
    <citation type="submission" date="2022-03" db="EMBL/GenBank/DDBJ databases">
        <authorList>
            <person name="Martin C."/>
        </authorList>
    </citation>
    <scope>NUCLEOTIDE SEQUENCE</scope>
</reference>
<dbReference type="InterPro" id="IPR002181">
    <property type="entry name" value="Fibrinogen_a/b/g_C_dom"/>
</dbReference>
<accession>A0A8J1TLG5</accession>
<dbReference type="Proteomes" id="UP000749559">
    <property type="component" value="Unassembled WGS sequence"/>
</dbReference>
<gene>
    <name evidence="4" type="ORF">OFUS_LOCUS25463</name>
</gene>
<dbReference type="InterPro" id="IPR036056">
    <property type="entry name" value="Fibrinogen-like_C"/>
</dbReference>
<dbReference type="GO" id="GO:0005201">
    <property type="term" value="F:extracellular matrix structural constituent"/>
    <property type="evidence" value="ECO:0007669"/>
    <property type="project" value="TreeGrafter"/>
</dbReference>
<dbReference type="EMBL" id="CAIIXF020000012">
    <property type="protein sequence ID" value="CAH1801696.1"/>
    <property type="molecule type" value="Genomic_DNA"/>
</dbReference>
<evidence type="ECO:0000256" key="1">
    <source>
        <dbReference type="ARBA" id="ARBA00004613"/>
    </source>
</evidence>
<dbReference type="PROSITE" id="PS51406">
    <property type="entry name" value="FIBRINOGEN_C_2"/>
    <property type="match status" value="1"/>
</dbReference>
<dbReference type="InterPro" id="IPR037579">
    <property type="entry name" value="FIB_ANG-like"/>
</dbReference>
<dbReference type="GO" id="GO:0034116">
    <property type="term" value="P:positive regulation of heterotypic cell-cell adhesion"/>
    <property type="evidence" value="ECO:0007669"/>
    <property type="project" value="TreeGrafter"/>
</dbReference>
<dbReference type="GO" id="GO:0030674">
    <property type="term" value="F:protein-macromolecule adaptor activity"/>
    <property type="evidence" value="ECO:0007669"/>
    <property type="project" value="TreeGrafter"/>
</dbReference>
<dbReference type="SMART" id="SM00186">
    <property type="entry name" value="FBG"/>
    <property type="match status" value="1"/>
</dbReference>
<evidence type="ECO:0000313" key="4">
    <source>
        <dbReference type="EMBL" id="CAH1801696.1"/>
    </source>
</evidence>
<proteinExistence type="predicted"/>
<dbReference type="InterPro" id="IPR000742">
    <property type="entry name" value="EGF"/>
</dbReference>
<dbReference type="PANTHER" id="PTHR47221">
    <property type="entry name" value="FIBRINOGEN ALPHA CHAIN"/>
    <property type="match status" value="1"/>
</dbReference>
<dbReference type="GO" id="GO:0005577">
    <property type="term" value="C:fibrinogen complex"/>
    <property type="evidence" value="ECO:0007669"/>
    <property type="project" value="TreeGrafter"/>
</dbReference>
<evidence type="ECO:0000256" key="3">
    <source>
        <dbReference type="ARBA" id="ARBA00023157"/>
    </source>
</evidence>
<dbReference type="Gene3D" id="3.90.215.10">
    <property type="entry name" value="Gamma Fibrinogen, chain A, domain 1"/>
    <property type="match status" value="1"/>
</dbReference>
<keyword evidence="5" id="KW-1185">Reference proteome</keyword>
<dbReference type="AlphaFoldDB" id="A0A8J1TLG5"/>
<comment type="caution">
    <text evidence="4">The sequence shown here is derived from an EMBL/GenBank/DDBJ whole genome shotgun (WGS) entry which is preliminary data.</text>
</comment>
<dbReference type="OrthoDB" id="6160102at2759"/>
<protein>
    <submittedName>
        <fullName evidence="4">Uncharacterized protein</fullName>
    </submittedName>
</protein>
<keyword evidence="2" id="KW-0964">Secreted</keyword>
<organism evidence="4 5">
    <name type="scientific">Owenia fusiformis</name>
    <name type="common">Polychaete worm</name>
    <dbReference type="NCBI Taxonomy" id="6347"/>
    <lineage>
        <taxon>Eukaryota</taxon>
        <taxon>Metazoa</taxon>
        <taxon>Spiralia</taxon>
        <taxon>Lophotrochozoa</taxon>
        <taxon>Annelida</taxon>
        <taxon>Polychaeta</taxon>
        <taxon>Sedentaria</taxon>
        <taxon>Canalipalpata</taxon>
        <taxon>Sabellida</taxon>
        <taxon>Oweniida</taxon>
        <taxon>Oweniidae</taxon>
        <taxon>Owenia</taxon>
    </lineage>
</organism>
<dbReference type="PROSITE" id="PS00022">
    <property type="entry name" value="EGF_1"/>
    <property type="match status" value="1"/>
</dbReference>
<sequence length="376" mass="42696">MILTRWIESTMFFILWRASLGIIEKGLYYKRIPNASKTHHILGTQHVTKDRNGVRECLVRCATFKTQECKSFNLQVLANQTLSKCELVGPSLMNVPYDVEPIGNNKDHYEIVWECFNNGTQVDDSCHCLDGYYGDHCEYIIKDCSEGLNIFNRKGVFWANYTGLDGPYQVQCETNRWLSVLQHPLPKQPTNHTWAAYRDGYGSIGSNDFYIGNEILHKMTSARPHMLKITIKQPGYWPPDFSYKYSPVSLDSETDNYTIHLGEKLTIDCFVPANELNLTCANYTDLAAAEAADILTGIDGMKFSTWDRDNDLFPGNCAEEIGGGFWYNNCTSCSQNATHIISPLANLEVICTPQNIYKTCEFDYCNAVVKISIRVL</sequence>
<dbReference type="PANTHER" id="PTHR47221:SF7">
    <property type="entry name" value="FIBRINOGEN BETA CHAIN"/>
    <property type="match status" value="1"/>
</dbReference>
<evidence type="ECO:0000313" key="5">
    <source>
        <dbReference type="Proteomes" id="UP000749559"/>
    </source>
</evidence>
<dbReference type="InterPro" id="IPR014716">
    <property type="entry name" value="Fibrinogen_a/b/g_C_1"/>
</dbReference>
<dbReference type="PROSITE" id="PS01186">
    <property type="entry name" value="EGF_2"/>
    <property type="match status" value="1"/>
</dbReference>
<keyword evidence="3" id="KW-1015">Disulfide bond</keyword>
<dbReference type="Gene3D" id="4.10.530.10">
    <property type="entry name" value="Gamma-fibrinogen Carboxyl Terminal Fragment, domain 2"/>
    <property type="match status" value="1"/>
</dbReference>
<evidence type="ECO:0000256" key="2">
    <source>
        <dbReference type="ARBA" id="ARBA00022525"/>
    </source>
</evidence>
<name>A0A8J1TLG5_OWEFU</name>
<comment type="subcellular location">
    <subcellularLocation>
        <location evidence="1">Secreted</location>
    </subcellularLocation>
</comment>
<dbReference type="Pfam" id="PF00147">
    <property type="entry name" value="Fibrinogen_C"/>
    <property type="match status" value="1"/>
</dbReference>